<feature type="transmembrane region" description="Helical" evidence="22">
    <location>
        <begin position="1512"/>
        <end position="1530"/>
    </location>
</feature>
<comment type="similarity">
    <text evidence="5">Belongs to the mitochondrion-specific ribosomal protein mL50 family.</text>
</comment>
<feature type="transmembrane region" description="Helical" evidence="22">
    <location>
        <begin position="1206"/>
        <end position="1227"/>
    </location>
</feature>
<evidence type="ECO:0000256" key="17">
    <source>
        <dbReference type="ARBA" id="ARBA00025222"/>
    </source>
</evidence>
<feature type="transmembrane region" description="Helical" evidence="22">
    <location>
        <begin position="1472"/>
        <end position="1492"/>
    </location>
</feature>
<dbReference type="GO" id="GO:0005840">
    <property type="term" value="C:ribosome"/>
    <property type="evidence" value="ECO:0007669"/>
    <property type="project" value="UniProtKB-KW"/>
</dbReference>
<evidence type="ECO:0000256" key="15">
    <source>
        <dbReference type="ARBA" id="ARBA00023136"/>
    </source>
</evidence>
<evidence type="ECO:0000256" key="9">
    <source>
        <dbReference type="ARBA" id="ARBA00022490"/>
    </source>
</evidence>
<dbReference type="GeneID" id="62199306"/>
<evidence type="ECO:0000256" key="4">
    <source>
        <dbReference type="ARBA" id="ARBA00005665"/>
    </source>
</evidence>
<comment type="subcellular location">
    <subcellularLocation>
        <location evidence="3">Cytoplasm</location>
    </subcellularLocation>
    <subcellularLocation>
        <location evidence="1">Membrane</location>
        <topology evidence="1">Multi-pass membrane protein</topology>
    </subcellularLocation>
    <subcellularLocation>
        <location evidence="2">Mitochondrion</location>
    </subcellularLocation>
</comment>
<sequence length="1537" mass="170449">MPPKGSKKSAPAPPNKTLVLDNGAYSIKAGLVPSGVEYTYDECSVIPNCIARSTRDKCTYVGAELNSCKDFGELAFRRPVEKGFIVNWEAEKAIWEHEFMGDAMGEGLRCDPKDTNLLLTEKPNCPKELQKNCDEIIFEQFEFAAYYRCVGATLNAYATPQAHTESSLLSLPRECLLIIDTSYSDTTILPLYNGKPIQSAVRRLTVGGKLLTNYLKELSSLRHYNMMEETYLLNEIKEAVSYVVPSSQHFANDLERTWKGRLGDRRELDSSIVVDYVLPDYENAIHGHARPHDPAKSRMRRGLQAPQGPREDLLPLGNERFAVPELLFNPSDIGIQEEGIPGAVMQSLSALPEALRIGLLANVVVVGGNSLISGFMERLRTELRALVPAEYPLNVVQADDPIKHTWLGGANVASQPELLKELLVTKADRCTARGCCGCDWLMSGGLACWSICRRNFRSTGITRISNPMRRIPRPSRATDASNLLSTSIRQTLSPLPCRSAVSPCTHLPNATATFSTTAPQSFLLPGKQDKKKHQQFVRRWQKRLLGDSEPIGAHVDPYDPTSPVRIAPEDQGEYEEVLEEDPNFPKYRQAKSIAGLQRVGGDEWLRQKVEKDIAKEFEKLTLRTYTPLTLGMADEIEELTGTPYTLKDENLMMAQTMHEKTNRPYTQYNFGLHSKASRVTDIRARFTQAVAEIYALKQAGLDMDLSKFANRGVYDRPRWVKDVKLVKTESGELALALPEHKNLDNLLATMQKAPSWEAEQAEPDELLVEELIEELDGTHFPQEQVPTMDPETPAYKKAAVVKQDAEKPFDFMSNRPVPRAKPVAEQVSQPVVEEVVVQETLNTPPVHAADSKPVNEVAPAAASESRHAILEERAQRLAADFAALKKSVQQSRAQPSATKSEDTKWRHVPVTDIDVKFALFKRLYQLTGFRISDPHLSSAKTLGDLYSYLLEATKPQPTSLYSAIHVEGQKARERAKQQAASEAATKRRADLGDLINLGNVELRRVKANKTEKRSKTGLDKVVNYALRERGLAEKAQDETSVSTDSGRIGDATVTRETGLLAKLRRFEARLDAKLGIESEAISRKLPEEKGHVPWHHQLNMFFLWASGTMNTSCFATGLLGPQFGLTLRQSIVITIFASILGGAATGFAATFGAPTGLRQISVSRYAFGWWPNKLIAALNTIVQIGWASVACITGGLALTAVADGHISLIVGIVILAVVATIISFVGLRAILVYERYAWFIFFIIFIIFFAETGKYADNSTKTDLKGADLSGQVLSLIAIVYGSSASWQTMASDYYVHYPVNVSRWKVFLMTTFGIAIPTSIGMLAGCVVSSGMHNRPEWQETYDNEGLGFLIQTMLYPRGFAKLILTLLVLSGINVNVISIYSAAISCQQFARPFARVPRFIWILVCFAAILGLAIGGREQLSVYLENFLSLLGYWTTQYFVILCSEHVVFRRMNFDNYDLDAWNDPSRLPLGIAAGTSFVIGIVAWIMGMVETWYVGPLGGLIGSDGGDVANEFTFVVTALVYIPARYLEKKIVGR</sequence>
<keyword evidence="9" id="KW-0963">Cytoplasm</keyword>
<reference evidence="23" key="1">
    <citation type="submission" date="2020-01" db="EMBL/GenBank/DDBJ databases">
        <authorList>
            <person name="Feng Z.H.Z."/>
        </authorList>
    </citation>
    <scope>NUCLEOTIDE SEQUENCE</scope>
    <source>
        <strain evidence="23">CBS107.38</strain>
    </source>
</reference>
<name>A0A8H7EL32_9PLEO</name>
<comment type="caution">
    <text evidence="23">The sequence shown here is derived from an EMBL/GenBank/DDBJ whole genome shotgun (WGS) entry which is preliminary data.</text>
</comment>
<gene>
    <name evidence="23" type="ORF">GT037_001081</name>
</gene>
<comment type="similarity">
    <text evidence="4">Belongs to the actin family. ARP6 subfamily.</text>
</comment>
<dbReference type="Pfam" id="PF10501">
    <property type="entry name" value="Ribosomal_L50"/>
    <property type="match status" value="1"/>
</dbReference>
<dbReference type="Pfam" id="PF02133">
    <property type="entry name" value="Transp_cyt_pur"/>
    <property type="match status" value="1"/>
</dbReference>
<evidence type="ECO:0000256" key="19">
    <source>
        <dbReference type="ARBA" id="ARBA00063309"/>
    </source>
</evidence>
<evidence type="ECO:0000256" key="5">
    <source>
        <dbReference type="ARBA" id="ARBA00008860"/>
    </source>
</evidence>
<dbReference type="GO" id="GO:0015851">
    <property type="term" value="P:nucleobase transport"/>
    <property type="evidence" value="ECO:0007669"/>
    <property type="project" value="UniProtKB-ARBA"/>
</dbReference>
<dbReference type="FunFam" id="1.10.4160.10:FF:000002">
    <property type="entry name" value="Purine-cytosine permease fcyB"/>
    <property type="match status" value="1"/>
</dbReference>
<dbReference type="InterPro" id="IPR004000">
    <property type="entry name" value="Actin"/>
</dbReference>
<dbReference type="GO" id="GO:1990904">
    <property type="term" value="C:ribonucleoprotein complex"/>
    <property type="evidence" value="ECO:0007669"/>
    <property type="project" value="UniProtKB-KW"/>
</dbReference>
<keyword evidence="10" id="KW-0597">Phosphoprotein</keyword>
<evidence type="ECO:0000256" key="8">
    <source>
        <dbReference type="ARBA" id="ARBA00022448"/>
    </source>
</evidence>
<dbReference type="GO" id="GO:0005886">
    <property type="term" value="C:plasma membrane"/>
    <property type="evidence" value="ECO:0007669"/>
    <property type="project" value="TreeGrafter"/>
</dbReference>
<keyword evidence="24" id="KW-1185">Reference proteome</keyword>
<evidence type="ECO:0000256" key="1">
    <source>
        <dbReference type="ARBA" id="ARBA00004141"/>
    </source>
</evidence>
<evidence type="ECO:0000256" key="13">
    <source>
        <dbReference type="ARBA" id="ARBA00022989"/>
    </source>
</evidence>
<evidence type="ECO:0000256" key="10">
    <source>
        <dbReference type="ARBA" id="ARBA00022553"/>
    </source>
</evidence>
<keyword evidence="16" id="KW-0687">Ribonucleoprotein</keyword>
<evidence type="ECO:0000256" key="3">
    <source>
        <dbReference type="ARBA" id="ARBA00004496"/>
    </source>
</evidence>
<evidence type="ECO:0000256" key="21">
    <source>
        <dbReference type="SAM" id="MobiDB-lite"/>
    </source>
</evidence>
<evidence type="ECO:0000256" key="6">
    <source>
        <dbReference type="ARBA" id="ARBA00008974"/>
    </source>
</evidence>
<proteinExistence type="inferred from homology"/>
<accession>A0A8H7EL32</accession>
<dbReference type="GO" id="GO:0022857">
    <property type="term" value="F:transmembrane transporter activity"/>
    <property type="evidence" value="ECO:0007669"/>
    <property type="project" value="InterPro"/>
</dbReference>
<feature type="transmembrane region" description="Helical" evidence="22">
    <location>
        <begin position="1131"/>
        <end position="1153"/>
    </location>
</feature>
<feature type="transmembrane region" description="Helical" evidence="22">
    <location>
        <begin position="1174"/>
        <end position="1200"/>
    </location>
</feature>
<dbReference type="InterPro" id="IPR043129">
    <property type="entry name" value="ATPase_NBD"/>
</dbReference>
<dbReference type="Gene3D" id="1.10.4160.10">
    <property type="entry name" value="Hydantoin permease"/>
    <property type="match status" value="1"/>
</dbReference>
<dbReference type="GO" id="GO:0005739">
    <property type="term" value="C:mitochondrion"/>
    <property type="evidence" value="ECO:0007669"/>
    <property type="project" value="UniProtKB-SubCell"/>
</dbReference>
<dbReference type="RefSeq" id="XP_038791984.1">
    <property type="nucleotide sequence ID" value="XM_038926128.1"/>
</dbReference>
<reference evidence="23" key="2">
    <citation type="submission" date="2020-08" db="EMBL/GenBank/DDBJ databases">
        <title>Draft Genome Sequence of Cumin Blight Pathogen Alternaria burnsii.</title>
        <authorList>
            <person name="Feng Z."/>
        </authorList>
    </citation>
    <scope>NUCLEOTIDE SEQUENCE</scope>
    <source>
        <strain evidence="23">CBS107.38</strain>
    </source>
</reference>
<feature type="transmembrane region" description="Helical" evidence="22">
    <location>
        <begin position="1364"/>
        <end position="1386"/>
    </location>
</feature>
<dbReference type="Pfam" id="PF00022">
    <property type="entry name" value="Actin"/>
    <property type="match status" value="1"/>
</dbReference>
<feature type="transmembrane region" description="Helical" evidence="22">
    <location>
        <begin position="1273"/>
        <end position="1296"/>
    </location>
</feature>
<keyword evidence="8" id="KW-0813">Transport</keyword>
<evidence type="ECO:0000256" key="7">
    <source>
        <dbReference type="ARBA" id="ARBA00018633"/>
    </source>
</evidence>
<evidence type="ECO:0000313" key="23">
    <source>
        <dbReference type="EMBL" id="KAF7682105.1"/>
    </source>
</evidence>
<evidence type="ECO:0000256" key="12">
    <source>
        <dbReference type="ARBA" id="ARBA00022980"/>
    </source>
</evidence>
<dbReference type="PANTHER" id="PTHR31806:SF7">
    <property type="entry name" value="TRANSPORTER, PUTATIVE (AFU_ORTHOLOGUE AFUA_2G04690)-RELATED"/>
    <property type="match status" value="1"/>
</dbReference>
<organism evidence="23 24">
    <name type="scientific">Alternaria burnsii</name>
    <dbReference type="NCBI Taxonomy" id="1187904"/>
    <lineage>
        <taxon>Eukaryota</taxon>
        <taxon>Fungi</taxon>
        <taxon>Dikarya</taxon>
        <taxon>Ascomycota</taxon>
        <taxon>Pezizomycotina</taxon>
        <taxon>Dothideomycetes</taxon>
        <taxon>Pleosporomycetidae</taxon>
        <taxon>Pleosporales</taxon>
        <taxon>Pleosporineae</taxon>
        <taxon>Pleosporaceae</taxon>
        <taxon>Alternaria</taxon>
        <taxon>Alternaria sect. Alternaria</taxon>
    </lineage>
</organism>
<dbReference type="FunFam" id="3.90.640.10:FF:000014">
    <property type="entry name" value="Putative actin-related protein 6"/>
    <property type="match status" value="1"/>
</dbReference>
<comment type="subunit">
    <text evidence="19">Component of the SWR1 chromatin remodeling complex.</text>
</comment>
<feature type="transmembrane region" description="Helical" evidence="22">
    <location>
        <begin position="1236"/>
        <end position="1253"/>
    </location>
</feature>
<evidence type="ECO:0000256" key="16">
    <source>
        <dbReference type="ARBA" id="ARBA00023274"/>
    </source>
</evidence>
<keyword evidence="12" id="KW-0689">Ribosomal protein</keyword>
<dbReference type="InterPro" id="IPR018305">
    <property type="entry name" value="Ribosomal_m50"/>
</dbReference>
<dbReference type="Gene3D" id="3.30.420.40">
    <property type="match status" value="2"/>
</dbReference>
<evidence type="ECO:0000256" key="2">
    <source>
        <dbReference type="ARBA" id="ARBA00004173"/>
    </source>
</evidence>
<feature type="transmembrane region" description="Helical" evidence="22">
    <location>
        <begin position="1398"/>
        <end position="1417"/>
    </location>
</feature>
<dbReference type="SUPFAM" id="SSF53067">
    <property type="entry name" value="Actin-like ATPase domain"/>
    <property type="match status" value="2"/>
</dbReference>
<dbReference type="CDD" id="cd10210">
    <property type="entry name" value="ASKHA_NBD_Arp6"/>
    <property type="match status" value="1"/>
</dbReference>
<dbReference type="InterPro" id="IPR001248">
    <property type="entry name" value="Pur-cyt_permease"/>
</dbReference>
<feature type="transmembrane region" description="Helical" evidence="22">
    <location>
        <begin position="1429"/>
        <end position="1451"/>
    </location>
</feature>
<dbReference type="CDD" id="cd11484">
    <property type="entry name" value="SLC-NCS1sbd_CobB-like"/>
    <property type="match status" value="1"/>
</dbReference>
<feature type="region of interest" description="Disordered" evidence="21">
    <location>
        <begin position="287"/>
        <end position="314"/>
    </location>
</feature>
<feature type="transmembrane region" description="Helical" evidence="22">
    <location>
        <begin position="1308"/>
        <end position="1333"/>
    </location>
</feature>
<comment type="similarity">
    <text evidence="6">Belongs to the purine-cytosine permease (2.A.39) family.</text>
</comment>
<comment type="function">
    <text evidence="17">Component of the SWR1 complex which mediates the ATP-dependent exchange of histone H2A for the H2A variant HZT1 leading to transcriptional regulation of selected genes by chromatin remodeling. Involved in chromosome stability.</text>
</comment>
<protein>
    <recommendedName>
        <fullName evidence="7">Actin-like protein ARP6</fullName>
    </recommendedName>
    <alternativeName>
        <fullName evidence="20">Actin-like protein arp6</fullName>
    </alternativeName>
    <alternativeName>
        <fullName evidence="18">Large ribosomal subunit protein mL50</fullName>
    </alternativeName>
</protein>
<dbReference type="PANTHER" id="PTHR31806">
    <property type="entry name" value="PURINE-CYTOSINE PERMEASE FCY2-RELATED"/>
    <property type="match status" value="1"/>
</dbReference>
<dbReference type="Gene3D" id="2.30.36.70">
    <property type="entry name" value="Actin, Chain A, domain 2"/>
    <property type="match status" value="1"/>
</dbReference>
<keyword evidence="14" id="KW-0496">Mitochondrion</keyword>
<dbReference type="InterPro" id="IPR026030">
    <property type="entry name" value="Pur-cyt_permease_Fcy2/21/22"/>
</dbReference>
<evidence type="ECO:0000256" key="14">
    <source>
        <dbReference type="ARBA" id="ARBA00023128"/>
    </source>
</evidence>
<dbReference type="GO" id="GO:0005634">
    <property type="term" value="C:nucleus"/>
    <property type="evidence" value="ECO:0007669"/>
    <property type="project" value="UniProtKB-ARBA"/>
</dbReference>
<evidence type="ECO:0000256" key="18">
    <source>
        <dbReference type="ARBA" id="ARBA00035183"/>
    </source>
</evidence>
<dbReference type="GO" id="GO:0000329">
    <property type="term" value="C:fungal-type vacuole membrane"/>
    <property type="evidence" value="ECO:0007669"/>
    <property type="project" value="TreeGrafter"/>
</dbReference>
<evidence type="ECO:0000256" key="22">
    <source>
        <dbReference type="SAM" id="Phobius"/>
    </source>
</evidence>
<dbReference type="EMBL" id="JAAABM010000001">
    <property type="protein sequence ID" value="KAF7682105.1"/>
    <property type="molecule type" value="Genomic_DNA"/>
</dbReference>
<keyword evidence="15 22" id="KW-0472">Membrane</keyword>
<keyword evidence="11 22" id="KW-0812">Transmembrane</keyword>
<evidence type="ECO:0000256" key="20">
    <source>
        <dbReference type="ARBA" id="ARBA00073820"/>
    </source>
</evidence>
<dbReference type="Proteomes" id="UP000596902">
    <property type="component" value="Unassembled WGS sequence"/>
</dbReference>
<evidence type="ECO:0000313" key="24">
    <source>
        <dbReference type="Proteomes" id="UP000596902"/>
    </source>
</evidence>
<dbReference type="Gene3D" id="3.90.640.10">
    <property type="entry name" value="Actin, Chain A, domain 4"/>
    <property type="match status" value="1"/>
</dbReference>
<dbReference type="SMART" id="SM00268">
    <property type="entry name" value="ACTIN"/>
    <property type="match status" value="1"/>
</dbReference>
<evidence type="ECO:0000256" key="11">
    <source>
        <dbReference type="ARBA" id="ARBA00022692"/>
    </source>
</evidence>
<keyword evidence="13 22" id="KW-1133">Transmembrane helix</keyword>